<feature type="region of interest" description="Disordered" evidence="1">
    <location>
        <begin position="59"/>
        <end position="85"/>
    </location>
</feature>
<reference evidence="2" key="1">
    <citation type="journal article" date="2018" name="DNA Res.">
        <title>Multiple hybrid de novo genome assembly of finger millet, an orphan allotetraploid crop.</title>
        <authorList>
            <person name="Hatakeyama M."/>
            <person name="Aluri S."/>
            <person name="Balachadran M.T."/>
            <person name="Sivarajan S.R."/>
            <person name="Patrignani A."/>
            <person name="Gruter S."/>
            <person name="Poveda L."/>
            <person name="Shimizu-Inatsugi R."/>
            <person name="Baeten J."/>
            <person name="Francoijs K.J."/>
            <person name="Nataraja K.N."/>
            <person name="Reddy Y.A.N."/>
            <person name="Phadnis S."/>
            <person name="Ravikumar R.L."/>
            <person name="Schlapbach R."/>
            <person name="Sreeman S.M."/>
            <person name="Shimizu K.K."/>
        </authorList>
    </citation>
    <scope>NUCLEOTIDE SEQUENCE</scope>
</reference>
<sequence length="85" mass="9234">MEPVRSRRCRPPSPRLRPASALLADMKLPLRCCTTAMAAMDAGLPAEFVRHFSKILNAGGERSGRRRRGWSVGARAEGRTSGGGR</sequence>
<evidence type="ECO:0000313" key="3">
    <source>
        <dbReference type="Proteomes" id="UP001054889"/>
    </source>
</evidence>
<proteinExistence type="predicted"/>
<reference evidence="2" key="2">
    <citation type="submission" date="2021-12" db="EMBL/GenBank/DDBJ databases">
        <title>Resequencing data analysis of finger millet.</title>
        <authorList>
            <person name="Hatakeyama M."/>
            <person name="Aluri S."/>
            <person name="Balachadran M.T."/>
            <person name="Sivarajan S.R."/>
            <person name="Poveda L."/>
            <person name="Shimizu-Inatsugi R."/>
            <person name="Schlapbach R."/>
            <person name="Sreeman S.M."/>
            <person name="Shimizu K.K."/>
        </authorList>
    </citation>
    <scope>NUCLEOTIDE SEQUENCE</scope>
</reference>
<keyword evidence="3" id="KW-1185">Reference proteome</keyword>
<accession>A0AAV5ES34</accession>
<dbReference type="EMBL" id="BQKI01000078">
    <property type="protein sequence ID" value="GJN25272.1"/>
    <property type="molecule type" value="Genomic_DNA"/>
</dbReference>
<evidence type="ECO:0000313" key="2">
    <source>
        <dbReference type="EMBL" id="GJN25272.1"/>
    </source>
</evidence>
<dbReference type="AlphaFoldDB" id="A0AAV5ES34"/>
<organism evidence="2 3">
    <name type="scientific">Eleusine coracana subsp. coracana</name>
    <dbReference type="NCBI Taxonomy" id="191504"/>
    <lineage>
        <taxon>Eukaryota</taxon>
        <taxon>Viridiplantae</taxon>
        <taxon>Streptophyta</taxon>
        <taxon>Embryophyta</taxon>
        <taxon>Tracheophyta</taxon>
        <taxon>Spermatophyta</taxon>
        <taxon>Magnoliopsida</taxon>
        <taxon>Liliopsida</taxon>
        <taxon>Poales</taxon>
        <taxon>Poaceae</taxon>
        <taxon>PACMAD clade</taxon>
        <taxon>Chloridoideae</taxon>
        <taxon>Cynodonteae</taxon>
        <taxon>Eleusininae</taxon>
        <taxon>Eleusine</taxon>
    </lineage>
</organism>
<name>A0AAV5ES34_ELECO</name>
<gene>
    <name evidence="2" type="primary">gb13075</name>
    <name evidence="2" type="ORF">PR202_gb13075</name>
</gene>
<comment type="caution">
    <text evidence="2">The sequence shown here is derived from an EMBL/GenBank/DDBJ whole genome shotgun (WGS) entry which is preliminary data.</text>
</comment>
<evidence type="ECO:0000256" key="1">
    <source>
        <dbReference type="SAM" id="MobiDB-lite"/>
    </source>
</evidence>
<protein>
    <submittedName>
        <fullName evidence="2">Uncharacterized protein</fullName>
    </submittedName>
</protein>
<dbReference type="Proteomes" id="UP001054889">
    <property type="component" value="Unassembled WGS sequence"/>
</dbReference>